<accession>A0A6C0I5C2</accession>
<reference evidence="2" key="1">
    <citation type="journal article" date="2020" name="Nature">
        <title>Giant virus diversity and host interactions through global metagenomics.</title>
        <authorList>
            <person name="Schulz F."/>
            <person name="Roux S."/>
            <person name="Paez-Espino D."/>
            <person name="Jungbluth S."/>
            <person name="Walsh D.A."/>
            <person name="Denef V.J."/>
            <person name="McMahon K.D."/>
            <person name="Konstantinidis K.T."/>
            <person name="Eloe-Fadrosh E.A."/>
            <person name="Kyrpides N.C."/>
            <person name="Woyke T."/>
        </authorList>
    </citation>
    <scope>NUCLEOTIDE SEQUENCE</scope>
    <source>
        <strain evidence="2">GVMAG-M-3300023184-191</strain>
    </source>
</reference>
<name>A0A6C0I5C2_9ZZZZ</name>
<dbReference type="AlphaFoldDB" id="A0A6C0I5C2"/>
<feature type="compositionally biased region" description="Basic residues" evidence="1">
    <location>
        <begin position="118"/>
        <end position="140"/>
    </location>
</feature>
<protein>
    <submittedName>
        <fullName evidence="2">Uncharacterized protein</fullName>
    </submittedName>
</protein>
<sequence length="250" mass="28706">MDWIAHYVNSMNQSEISEKYKGLMINNATFMEFIRTHRDDLNQLKYNGLFLVLKKLQEPQQPQLVSSVAAAAPVASAKQEAADRLLQLIKGLTIDELMRQQAITDIATLLNMSTNGGSRKRRSIKPKKYRKTKSRKTKSRKTKVYYTMPLTYMQCRDTKCTPERIMNKERAVYMQTLKRKCSLAAIKNNPSNQAIQAHSACATKHYNGSRLKPMDDKQAKCSKKNCDHLIRFGGKKRTMRKNSKRVNKGV</sequence>
<evidence type="ECO:0000256" key="1">
    <source>
        <dbReference type="SAM" id="MobiDB-lite"/>
    </source>
</evidence>
<evidence type="ECO:0000313" key="2">
    <source>
        <dbReference type="EMBL" id="QHT87989.1"/>
    </source>
</evidence>
<organism evidence="2">
    <name type="scientific">viral metagenome</name>
    <dbReference type="NCBI Taxonomy" id="1070528"/>
    <lineage>
        <taxon>unclassified sequences</taxon>
        <taxon>metagenomes</taxon>
        <taxon>organismal metagenomes</taxon>
    </lineage>
</organism>
<dbReference type="EMBL" id="MN740106">
    <property type="protein sequence ID" value="QHT87989.1"/>
    <property type="molecule type" value="Genomic_DNA"/>
</dbReference>
<feature type="region of interest" description="Disordered" evidence="1">
    <location>
        <begin position="114"/>
        <end position="140"/>
    </location>
</feature>
<proteinExistence type="predicted"/>